<dbReference type="Proteomes" id="UP000054196">
    <property type="component" value="Unassembled WGS sequence"/>
</dbReference>
<dbReference type="RefSeq" id="XP_007389344.1">
    <property type="nucleotide sequence ID" value="XM_007389282.1"/>
</dbReference>
<dbReference type="AlphaFoldDB" id="R7RZ82"/>
<keyword evidence="3" id="KW-1185">Reference proteome</keyword>
<sequence length="670" mass="74230">MPPRAKASTKAPTRRQPQRRQRKEPTVTQESRPETPRSSSESSLTSLSDEVPLRGGKLDFPDPKDIHVVPSRIFSIYTNTPLFHPQPTFTEDSSLRDHPPSSSTSPTRVIADPLDVCVNNTIPEPARVGSVSERLQDEGRDGEGFNQLVPHGAPGLANTKPVRNERHDDEGCHLMVLDDSSDFASGEHTGNEPPLKRRRSVSQEPPHTQRPSGYLPSSSHPHAHPRVLLKRVSPPPNSSTRIGGTIHTSMPQCDENEYRDEDGPRLDGADLRDYPSAPAFARQNIISIHDPLVSTLTNSVRGYLDASQTRAENVGVRVESPSEQAATRLRAIRRFRPWDNLGYLACPLGVACWDVALNLVGAEVEASSAVVLRGGHFWAPDPYILLQESDAGASVMASNYIRLHHILIPSFQRLSAANTALDITEDSENSGSTCLSGRLWKWILGPDIAQVLHPNARMAQLPRKANEATKILRMRASLGLSNVLLVGEEELAFQYPKVFHSALNWWGNILEPSFTKDARLMAFILFELCNIHFALEFRALDIKLADRDPAAHLQSVVRFFGDSLGIPAARPHPDHALDFSDGPRGFKLLLNMGFVMEDWKGGSVLPADVKAKLHTLPKMPSVQPSVVRELEAALCLAYCRAFVEVFDRAPILPRQFPTQEFFRRRGILVS</sequence>
<feature type="region of interest" description="Disordered" evidence="1">
    <location>
        <begin position="136"/>
        <end position="166"/>
    </location>
</feature>
<proteinExistence type="predicted"/>
<name>R7RZ82_PUNST</name>
<feature type="compositionally biased region" description="Polar residues" evidence="1">
    <location>
        <begin position="202"/>
        <end position="220"/>
    </location>
</feature>
<feature type="compositionally biased region" description="Basic residues" evidence="1">
    <location>
        <begin position="12"/>
        <end position="22"/>
    </location>
</feature>
<reference evidence="3" key="1">
    <citation type="journal article" date="2012" name="Science">
        <title>The Paleozoic origin of enzymatic lignin decomposition reconstructed from 31 fungal genomes.</title>
        <authorList>
            <person name="Floudas D."/>
            <person name="Binder M."/>
            <person name="Riley R."/>
            <person name="Barry K."/>
            <person name="Blanchette R.A."/>
            <person name="Henrissat B."/>
            <person name="Martinez A.T."/>
            <person name="Otillar R."/>
            <person name="Spatafora J.W."/>
            <person name="Yadav J.S."/>
            <person name="Aerts A."/>
            <person name="Benoit I."/>
            <person name="Boyd A."/>
            <person name="Carlson A."/>
            <person name="Copeland A."/>
            <person name="Coutinho P.M."/>
            <person name="de Vries R.P."/>
            <person name="Ferreira P."/>
            <person name="Findley K."/>
            <person name="Foster B."/>
            <person name="Gaskell J."/>
            <person name="Glotzer D."/>
            <person name="Gorecki P."/>
            <person name="Heitman J."/>
            <person name="Hesse C."/>
            <person name="Hori C."/>
            <person name="Igarashi K."/>
            <person name="Jurgens J.A."/>
            <person name="Kallen N."/>
            <person name="Kersten P."/>
            <person name="Kohler A."/>
            <person name="Kuees U."/>
            <person name="Kumar T.K.A."/>
            <person name="Kuo A."/>
            <person name="LaButti K."/>
            <person name="Larrondo L.F."/>
            <person name="Lindquist E."/>
            <person name="Ling A."/>
            <person name="Lombard V."/>
            <person name="Lucas S."/>
            <person name="Lundell T."/>
            <person name="Martin R."/>
            <person name="McLaughlin D.J."/>
            <person name="Morgenstern I."/>
            <person name="Morin E."/>
            <person name="Murat C."/>
            <person name="Nagy L.G."/>
            <person name="Nolan M."/>
            <person name="Ohm R.A."/>
            <person name="Patyshakuliyeva A."/>
            <person name="Rokas A."/>
            <person name="Ruiz-Duenas F.J."/>
            <person name="Sabat G."/>
            <person name="Salamov A."/>
            <person name="Samejima M."/>
            <person name="Schmutz J."/>
            <person name="Slot J.C."/>
            <person name="St John F."/>
            <person name="Stenlid J."/>
            <person name="Sun H."/>
            <person name="Sun S."/>
            <person name="Syed K."/>
            <person name="Tsang A."/>
            <person name="Wiebenga A."/>
            <person name="Young D."/>
            <person name="Pisabarro A."/>
            <person name="Eastwood D.C."/>
            <person name="Martin F."/>
            <person name="Cullen D."/>
            <person name="Grigoriev I.V."/>
            <person name="Hibbett D.S."/>
        </authorList>
    </citation>
    <scope>NUCLEOTIDE SEQUENCE [LARGE SCALE GENOMIC DNA]</scope>
    <source>
        <strain evidence="3">HHB-11173 SS5</strain>
    </source>
</reference>
<dbReference type="EMBL" id="JH687567">
    <property type="protein sequence ID" value="EIN03430.1"/>
    <property type="molecule type" value="Genomic_DNA"/>
</dbReference>
<dbReference type="KEGG" id="psq:PUNSTDRAFT_139561"/>
<accession>R7RZ82</accession>
<evidence type="ECO:0000313" key="3">
    <source>
        <dbReference type="Proteomes" id="UP000054196"/>
    </source>
</evidence>
<evidence type="ECO:0000256" key="1">
    <source>
        <dbReference type="SAM" id="MobiDB-lite"/>
    </source>
</evidence>
<feature type="compositionally biased region" description="Low complexity" evidence="1">
    <location>
        <begin position="36"/>
        <end position="48"/>
    </location>
</feature>
<feature type="region of interest" description="Disordered" evidence="1">
    <location>
        <begin position="1"/>
        <end position="65"/>
    </location>
</feature>
<feature type="region of interest" description="Disordered" evidence="1">
    <location>
        <begin position="179"/>
        <end position="261"/>
    </location>
</feature>
<protein>
    <submittedName>
        <fullName evidence="2">Uncharacterized protein</fullName>
    </submittedName>
</protein>
<feature type="compositionally biased region" description="Polar residues" evidence="1">
    <location>
        <begin position="238"/>
        <end position="251"/>
    </location>
</feature>
<dbReference type="GeneID" id="18880353"/>
<gene>
    <name evidence="2" type="ORF">PUNSTDRAFT_139561</name>
</gene>
<feature type="region of interest" description="Disordered" evidence="1">
    <location>
        <begin position="85"/>
        <end position="108"/>
    </location>
</feature>
<dbReference type="HOGENOM" id="CLU_410006_0_0_1"/>
<organism evidence="2 3">
    <name type="scientific">Punctularia strigosozonata (strain HHB-11173)</name>
    <name type="common">White-rot fungus</name>
    <dbReference type="NCBI Taxonomy" id="741275"/>
    <lineage>
        <taxon>Eukaryota</taxon>
        <taxon>Fungi</taxon>
        <taxon>Dikarya</taxon>
        <taxon>Basidiomycota</taxon>
        <taxon>Agaricomycotina</taxon>
        <taxon>Agaricomycetes</taxon>
        <taxon>Corticiales</taxon>
        <taxon>Punctulariaceae</taxon>
        <taxon>Punctularia</taxon>
    </lineage>
</organism>
<evidence type="ECO:0000313" key="2">
    <source>
        <dbReference type="EMBL" id="EIN03430.1"/>
    </source>
</evidence>
<feature type="compositionally biased region" description="Basic and acidic residues" evidence="1">
    <location>
        <begin position="56"/>
        <end position="65"/>
    </location>
</feature>